<dbReference type="InterPro" id="IPR016187">
    <property type="entry name" value="CTDL_fold"/>
</dbReference>
<accession>A0A8X7XM80</accession>
<dbReference type="AlphaFoldDB" id="A0A8X7XM80"/>
<organism evidence="2 3">
    <name type="scientific">Polypterus senegalus</name>
    <name type="common">Senegal bichir</name>
    <dbReference type="NCBI Taxonomy" id="55291"/>
    <lineage>
        <taxon>Eukaryota</taxon>
        <taxon>Metazoa</taxon>
        <taxon>Chordata</taxon>
        <taxon>Craniata</taxon>
        <taxon>Vertebrata</taxon>
        <taxon>Euteleostomi</taxon>
        <taxon>Actinopterygii</taxon>
        <taxon>Polypteriformes</taxon>
        <taxon>Polypteridae</taxon>
        <taxon>Polypterus</taxon>
    </lineage>
</organism>
<dbReference type="InterPro" id="IPR016186">
    <property type="entry name" value="C-type_lectin-like/link_sf"/>
</dbReference>
<dbReference type="SUPFAM" id="SSF56436">
    <property type="entry name" value="C-type lectin-like"/>
    <property type="match status" value="1"/>
</dbReference>
<feature type="non-terminal residue" evidence="2">
    <location>
        <position position="319"/>
    </location>
</feature>
<evidence type="ECO:0000313" key="3">
    <source>
        <dbReference type="Proteomes" id="UP000886611"/>
    </source>
</evidence>
<dbReference type="Proteomes" id="UP000886611">
    <property type="component" value="Unassembled WGS sequence"/>
</dbReference>
<reference evidence="2 3" key="1">
    <citation type="journal article" date="2021" name="Cell">
        <title>Tracing the genetic footprints of vertebrate landing in non-teleost ray-finned fishes.</title>
        <authorList>
            <person name="Bi X."/>
            <person name="Wang K."/>
            <person name="Yang L."/>
            <person name="Pan H."/>
            <person name="Jiang H."/>
            <person name="Wei Q."/>
            <person name="Fang M."/>
            <person name="Yu H."/>
            <person name="Zhu C."/>
            <person name="Cai Y."/>
            <person name="He Y."/>
            <person name="Gan X."/>
            <person name="Zeng H."/>
            <person name="Yu D."/>
            <person name="Zhu Y."/>
            <person name="Jiang H."/>
            <person name="Qiu Q."/>
            <person name="Yang H."/>
            <person name="Zhang Y.E."/>
            <person name="Wang W."/>
            <person name="Zhu M."/>
            <person name="He S."/>
            <person name="Zhang G."/>
        </authorList>
    </citation>
    <scope>NUCLEOTIDE SEQUENCE [LARGE SCALE GENOMIC DNA]</scope>
    <source>
        <strain evidence="2">Bchr_013</strain>
    </source>
</reference>
<evidence type="ECO:0000256" key="1">
    <source>
        <dbReference type="SAM" id="Coils"/>
    </source>
</evidence>
<protein>
    <submittedName>
        <fullName evidence="2">CLC10 protein</fullName>
    </submittedName>
</protein>
<feature type="non-terminal residue" evidence="2">
    <location>
        <position position="1"/>
    </location>
</feature>
<name>A0A8X7XM80_POLSE</name>
<evidence type="ECO:0000313" key="2">
    <source>
        <dbReference type="EMBL" id="KAG2468482.1"/>
    </source>
</evidence>
<keyword evidence="3" id="KW-1185">Reference proteome</keyword>
<dbReference type="Gene3D" id="3.10.100.10">
    <property type="entry name" value="Mannose-Binding Protein A, subunit A"/>
    <property type="match status" value="1"/>
</dbReference>
<gene>
    <name evidence="2" type="primary">Clec10a_0</name>
    <name evidence="2" type="ORF">GTO96_0014141</name>
</gene>
<proteinExistence type="predicted"/>
<keyword evidence="1" id="KW-0175">Coiled coil</keyword>
<sequence length="319" mass="36765">MNNKDLLEAQATLQSQCERTNSDLQSECDTNCNDLQESRDTLQSQYVTLKEKHDKVTKEFSNMKEYYCDATNTSPDFIKLNHKEQELEELRNTIYNLTSNSGDLLEVQTTPQSQCERNNSNLQEILDNVKSESERNYTELQKRLDDCSLNYSEFQKSHDMLKSECDTNYSNLQERLVKVNSEYATNYSDLQSQCTTLNEKHDEVSKEFSDLKEFYCDTKNMSPENTCSVCKMGWVFFSSKCYFFSPNRKTWNNSHDWCLTKGGRLTIIESLEERTSSTIFDLAVAAAAAALIFSVMSGQSFEWILAKINALCLVHAIEN</sequence>
<comment type="caution">
    <text evidence="2">The sequence shown here is derived from an EMBL/GenBank/DDBJ whole genome shotgun (WGS) entry which is preliminary data.</text>
</comment>
<dbReference type="EMBL" id="JAATIS010000485">
    <property type="protein sequence ID" value="KAG2468482.1"/>
    <property type="molecule type" value="Genomic_DNA"/>
</dbReference>
<feature type="coiled-coil region" evidence="1">
    <location>
        <begin position="32"/>
        <end position="150"/>
    </location>
</feature>